<dbReference type="Proteomes" id="UP000274504">
    <property type="component" value="Unassembled WGS sequence"/>
</dbReference>
<evidence type="ECO:0000313" key="4">
    <source>
        <dbReference type="EMBL" id="VDL62321.1"/>
    </source>
</evidence>
<dbReference type="AlphaFoldDB" id="A0A0R3SW78"/>
<sequence length="241" mass="28125">MCAAPVRFEEIAYNYGFIPAEPSTSRSYCLVYRLFRECLREPPRLVLIRGNENVIQIKDVSGSVEDREKFIIYSQDITEYYPFNVGSKAVGFLIQAKRRSKTGYWFIVFQRVGQLAAFCSFLYWLINGKILQNGRSLSPHLQSPNRHSSPSNRRPCKTRHRSWPRPQCQSPCYDQYSPKYEGYNGRRESITISAHPSSFIIERVRSKPSSRSPSFSYYESSRPPPYGGRSRSKSRNRHYYK</sequence>
<feature type="region of interest" description="Disordered" evidence="1">
    <location>
        <begin position="203"/>
        <end position="241"/>
    </location>
</feature>
<evidence type="ECO:0000313" key="5">
    <source>
        <dbReference type="Proteomes" id="UP000274504"/>
    </source>
</evidence>
<feature type="region of interest" description="Disordered" evidence="1">
    <location>
        <begin position="137"/>
        <end position="167"/>
    </location>
</feature>
<keyword evidence="2" id="KW-1133">Transmembrane helix</keyword>
<dbReference type="OrthoDB" id="6262861at2759"/>
<feature type="compositionally biased region" description="Basic residues" evidence="1">
    <location>
        <begin position="230"/>
        <end position="241"/>
    </location>
</feature>
<protein>
    <submittedName>
        <fullName evidence="6">DUF5737 domain-containing protein</fullName>
    </submittedName>
</protein>
<dbReference type="InterPro" id="IPR043798">
    <property type="entry name" value="DUF5737"/>
</dbReference>
<dbReference type="Pfam" id="PF19008">
    <property type="entry name" value="DUF5737"/>
    <property type="match status" value="1"/>
</dbReference>
<evidence type="ECO:0000313" key="6">
    <source>
        <dbReference type="WBParaSite" id="HDID_0000990401-mRNA-1"/>
    </source>
</evidence>
<organism evidence="6">
    <name type="scientific">Hymenolepis diminuta</name>
    <name type="common">Rat tapeworm</name>
    <dbReference type="NCBI Taxonomy" id="6216"/>
    <lineage>
        <taxon>Eukaryota</taxon>
        <taxon>Metazoa</taxon>
        <taxon>Spiralia</taxon>
        <taxon>Lophotrochozoa</taxon>
        <taxon>Platyhelminthes</taxon>
        <taxon>Cestoda</taxon>
        <taxon>Eucestoda</taxon>
        <taxon>Cyclophyllidea</taxon>
        <taxon>Hymenolepididae</taxon>
        <taxon>Hymenolepis</taxon>
    </lineage>
</organism>
<reference evidence="4 5" key="2">
    <citation type="submission" date="2018-11" db="EMBL/GenBank/DDBJ databases">
        <authorList>
            <consortium name="Pathogen Informatics"/>
        </authorList>
    </citation>
    <scope>NUCLEOTIDE SEQUENCE [LARGE SCALE GENOMIC DNA]</scope>
</reference>
<gene>
    <name evidence="4" type="ORF">HDID_LOCUS9902</name>
</gene>
<dbReference type="EMBL" id="UYSG01011437">
    <property type="protein sequence ID" value="VDL62321.1"/>
    <property type="molecule type" value="Genomic_DNA"/>
</dbReference>
<feature type="compositionally biased region" description="Basic residues" evidence="1">
    <location>
        <begin position="154"/>
        <end position="163"/>
    </location>
</feature>
<keyword evidence="2" id="KW-0812">Transmembrane</keyword>
<reference evidence="6" key="1">
    <citation type="submission" date="2017-02" db="UniProtKB">
        <authorList>
            <consortium name="WormBaseParasite"/>
        </authorList>
    </citation>
    <scope>IDENTIFICATION</scope>
</reference>
<keyword evidence="2" id="KW-0472">Membrane</keyword>
<name>A0A0R3SW78_HYMDI</name>
<proteinExistence type="predicted"/>
<dbReference type="WBParaSite" id="HDID_0000990401-mRNA-1">
    <property type="protein sequence ID" value="HDID_0000990401-mRNA-1"/>
    <property type="gene ID" value="HDID_0000990401"/>
</dbReference>
<feature type="transmembrane region" description="Helical" evidence="2">
    <location>
        <begin position="104"/>
        <end position="126"/>
    </location>
</feature>
<feature type="compositionally biased region" description="Low complexity" evidence="1">
    <location>
        <begin position="143"/>
        <end position="153"/>
    </location>
</feature>
<evidence type="ECO:0000256" key="1">
    <source>
        <dbReference type="SAM" id="MobiDB-lite"/>
    </source>
</evidence>
<feature type="compositionally biased region" description="Low complexity" evidence="1">
    <location>
        <begin position="207"/>
        <end position="221"/>
    </location>
</feature>
<feature type="domain" description="DUF5737" evidence="3">
    <location>
        <begin position="28"/>
        <end position="126"/>
    </location>
</feature>
<evidence type="ECO:0000259" key="3">
    <source>
        <dbReference type="Pfam" id="PF19008"/>
    </source>
</evidence>
<accession>A0A0R3SW78</accession>
<evidence type="ECO:0000256" key="2">
    <source>
        <dbReference type="SAM" id="Phobius"/>
    </source>
</evidence>